<dbReference type="Gene3D" id="1.20.5.5270">
    <property type="match status" value="1"/>
</dbReference>
<keyword evidence="8 14" id="KW-0346">Stress response</keyword>
<dbReference type="InterPro" id="IPR054594">
    <property type="entry name" value="Lon_lid"/>
</dbReference>
<dbReference type="InterPro" id="IPR014721">
    <property type="entry name" value="Ribsml_uS5_D2-typ_fold_subgr"/>
</dbReference>
<comment type="subunit">
    <text evidence="14 15">Homohexamer. Organized in a ring with a central cavity.</text>
</comment>
<feature type="domain" description="Lon N-terminal" evidence="21">
    <location>
        <begin position="8"/>
        <end position="203"/>
    </location>
</feature>
<feature type="binding site" evidence="14 17">
    <location>
        <begin position="353"/>
        <end position="360"/>
    </location>
    <ligand>
        <name>ATP</name>
        <dbReference type="ChEBI" id="CHEBI:30616"/>
    </ligand>
</feature>
<dbReference type="PROSITE" id="PS51786">
    <property type="entry name" value="LON_PROTEOLYTIC"/>
    <property type="match status" value="1"/>
</dbReference>
<evidence type="ECO:0000256" key="9">
    <source>
        <dbReference type="ARBA" id="ARBA00050665"/>
    </source>
</evidence>
<evidence type="ECO:0000256" key="1">
    <source>
        <dbReference type="ARBA" id="ARBA00004496"/>
    </source>
</evidence>
<comment type="similarity">
    <text evidence="14 15 18 19">Belongs to the peptidase S16 family.</text>
</comment>
<dbReference type="Gene3D" id="1.10.8.60">
    <property type="match status" value="1"/>
</dbReference>
<dbReference type="SUPFAM" id="SSF52540">
    <property type="entry name" value="P-loop containing nucleoside triphosphate hydrolases"/>
    <property type="match status" value="1"/>
</dbReference>
<dbReference type="InterPro" id="IPR020568">
    <property type="entry name" value="Ribosomal_Su5_D2-typ_SF"/>
</dbReference>
<dbReference type="EMBL" id="CP063304">
    <property type="protein sequence ID" value="QOV19706.1"/>
    <property type="molecule type" value="Genomic_DNA"/>
</dbReference>
<keyword evidence="3 14" id="KW-0645">Protease</keyword>
<dbReference type="SUPFAM" id="SSF54211">
    <property type="entry name" value="Ribosomal protein S5 domain 2-like"/>
    <property type="match status" value="1"/>
</dbReference>
<comment type="subcellular location">
    <subcellularLocation>
        <location evidence="1 14 15">Cytoplasm</location>
    </subcellularLocation>
</comment>
<feature type="active site" evidence="14 16">
    <location>
        <position position="719"/>
    </location>
</feature>
<evidence type="ECO:0000256" key="7">
    <source>
        <dbReference type="ARBA" id="ARBA00022840"/>
    </source>
</evidence>
<dbReference type="InterPro" id="IPR003111">
    <property type="entry name" value="Lon_prtase_N"/>
</dbReference>
<evidence type="ECO:0000256" key="4">
    <source>
        <dbReference type="ARBA" id="ARBA00022741"/>
    </source>
</evidence>
<dbReference type="InterPro" id="IPR004815">
    <property type="entry name" value="Lon_bac/euk-typ"/>
</dbReference>
<organism evidence="22 23">
    <name type="scientific">Blautia liquoris</name>
    <dbReference type="NCBI Taxonomy" id="2779518"/>
    <lineage>
        <taxon>Bacteria</taxon>
        <taxon>Bacillati</taxon>
        <taxon>Bacillota</taxon>
        <taxon>Clostridia</taxon>
        <taxon>Lachnospirales</taxon>
        <taxon>Lachnospiraceae</taxon>
        <taxon>Blautia</taxon>
    </lineage>
</organism>
<dbReference type="SUPFAM" id="SSF88697">
    <property type="entry name" value="PUA domain-like"/>
    <property type="match status" value="1"/>
</dbReference>
<evidence type="ECO:0000256" key="19">
    <source>
        <dbReference type="RuleBase" id="RU000591"/>
    </source>
</evidence>
<evidence type="ECO:0000313" key="22">
    <source>
        <dbReference type="EMBL" id="QOV19706.1"/>
    </source>
</evidence>
<keyword evidence="5 14" id="KW-0378">Hydrolase</keyword>
<dbReference type="Pfam" id="PF02190">
    <property type="entry name" value="LON_substr_bdg"/>
    <property type="match status" value="1"/>
</dbReference>
<protein>
    <recommendedName>
        <fullName evidence="12 14">Lon protease</fullName>
        <ecNumber evidence="11 14">3.4.21.53</ecNumber>
    </recommendedName>
    <alternativeName>
        <fullName evidence="13 14">ATP-dependent protease La</fullName>
    </alternativeName>
</protein>
<feature type="domain" description="Lon proteolytic" evidence="20">
    <location>
        <begin position="589"/>
        <end position="770"/>
    </location>
</feature>
<keyword evidence="7 14" id="KW-0067">ATP-binding</keyword>
<keyword evidence="2 14" id="KW-0963">Cytoplasm</keyword>
<dbReference type="Proteomes" id="UP000593601">
    <property type="component" value="Chromosome"/>
</dbReference>
<comment type="function">
    <text evidence="10 14">ATP-dependent serine protease that mediates the selective degradation of mutant and abnormal proteins as well as certain short-lived regulatory proteins. Required for cellular homeostasis and for survival from DNA damage and developmental changes induced by stress. Degrades polypeptides processively to yield small peptide fragments that are 5 to 10 amino acids long. Binds to DNA in a double-stranded, site-specific manner.</text>
</comment>
<comment type="induction">
    <text evidence="14">By heat shock.</text>
</comment>
<reference evidence="22 23" key="1">
    <citation type="submission" date="2020-10" db="EMBL/GenBank/DDBJ databases">
        <title>Blautia liquoris sp.nov., isolated from the mud in a fermentation cellar used for the production of Chinese strong-flavoured liquor.</title>
        <authorList>
            <person name="Lu L."/>
        </authorList>
    </citation>
    <scope>NUCLEOTIDE SEQUENCE [LARGE SCALE GENOMIC DNA]</scope>
    <source>
        <strain evidence="22 23">LZLJ-3</strain>
    </source>
</reference>
<evidence type="ECO:0000256" key="15">
    <source>
        <dbReference type="PIRNR" id="PIRNR001174"/>
    </source>
</evidence>
<dbReference type="PANTHER" id="PTHR10046">
    <property type="entry name" value="ATP DEPENDENT LON PROTEASE FAMILY MEMBER"/>
    <property type="match status" value="1"/>
</dbReference>
<dbReference type="InterPro" id="IPR008268">
    <property type="entry name" value="Peptidase_S16_AS"/>
</dbReference>
<dbReference type="InterPro" id="IPR008269">
    <property type="entry name" value="Lon_proteolytic"/>
</dbReference>
<dbReference type="GO" id="GO:0006515">
    <property type="term" value="P:protein quality control for misfolded or incompletely synthesized proteins"/>
    <property type="evidence" value="ECO:0007669"/>
    <property type="project" value="UniProtKB-UniRule"/>
</dbReference>
<dbReference type="GO" id="GO:0004176">
    <property type="term" value="F:ATP-dependent peptidase activity"/>
    <property type="evidence" value="ECO:0007669"/>
    <property type="project" value="UniProtKB-UniRule"/>
</dbReference>
<keyword evidence="4 14" id="KW-0547">Nucleotide-binding</keyword>
<dbReference type="GO" id="GO:0034605">
    <property type="term" value="P:cellular response to heat"/>
    <property type="evidence" value="ECO:0007669"/>
    <property type="project" value="UniProtKB-UniRule"/>
</dbReference>
<keyword evidence="6 14" id="KW-0720">Serine protease</keyword>
<evidence type="ECO:0000256" key="16">
    <source>
        <dbReference type="PIRSR" id="PIRSR001174-1"/>
    </source>
</evidence>
<dbReference type="SMART" id="SM00464">
    <property type="entry name" value="LON"/>
    <property type="match status" value="1"/>
</dbReference>
<dbReference type="GO" id="GO:0005737">
    <property type="term" value="C:cytoplasm"/>
    <property type="evidence" value="ECO:0007669"/>
    <property type="project" value="UniProtKB-SubCell"/>
</dbReference>
<dbReference type="InterPro" id="IPR027543">
    <property type="entry name" value="Lon_bac"/>
</dbReference>
<dbReference type="Pfam" id="PF22667">
    <property type="entry name" value="Lon_lid"/>
    <property type="match status" value="1"/>
</dbReference>
<sequence>MSNLIRVMPAVTLRGVTILPDMIVHFDVSRDKSVKAVQSAMSSDQKVFLITQRDPEVEHPGLFDVYKVGTIAKIKQIVKMPEGVLRILAEGEDRAELKQLREKEEYLEAEIEKIKDCERIEDDDVKEAMLRSMKELFIVYGKDNPRISKQLQKEILKNDDIVQLMNQISINIPVTYQQRQKILEAASLADRYEQLGLILTKEIQIRGIQSELQQKMQSQIDKNQKDYILREQMKVIREELGDGAKADIDRFREETEKLTASKEVMDQIYKEIDHYENVSNNPAEGAVSRGYIENLLGLPWNKTSRETKDLSRARKILEEDHYGLIKVKERILETLAVRMLTRKGDAPIICLVGPPGTGKTSIAKSVARALKKRYIRISLGGVRDEAEIRGHRRTYVGAMPGRIAAGLHQAGVKNPLMLLDEIDKIGSDYKGDPSSALLEVLDSEQNSKFIDHYIEIPIDLSDVLFIATANDIQTIPRPLVDRMEIIEISSYTENEKMHIAKEHLISKQMKANGIKKGQLIIHDDALEHMISSYTREAGVRGLERSIAQICRRSARLILEEKKTVSDVRTDNLEAYLGKPRYTIPKMGKNPEIGIVNGLAWTSVGGVTLEVEVNVMPGKGAFLLTGSLGDIMKESAQTGISYIRSVAKRYGIFDDFFKENDIHIHIPEGAVPKDGPSAGVTMVTAMISAITKNPIRQDVAMTGEITLRGRVLPIGGLKEKLLAAKKAGITTAFVPDENRPDVEELDKEITDGLAICFVKSIDQILEKVVIWPKTEKIEENVS</sequence>
<gene>
    <name evidence="14 22" type="primary">lon</name>
    <name evidence="22" type="ORF">INP51_01635</name>
</gene>
<evidence type="ECO:0000256" key="2">
    <source>
        <dbReference type="ARBA" id="ARBA00022490"/>
    </source>
</evidence>
<dbReference type="AlphaFoldDB" id="A0A7M2RH89"/>
<dbReference type="GO" id="GO:0016887">
    <property type="term" value="F:ATP hydrolysis activity"/>
    <property type="evidence" value="ECO:0007669"/>
    <property type="project" value="UniProtKB-UniRule"/>
</dbReference>
<comment type="catalytic activity">
    <reaction evidence="9 14 15 18">
        <text>Hydrolysis of proteins in presence of ATP.</text>
        <dbReference type="EC" id="3.4.21.53"/>
    </reaction>
</comment>
<dbReference type="InterPro" id="IPR015947">
    <property type="entry name" value="PUA-like_sf"/>
</dbReference>
<dbReference type="Gene3D" id="1.20.58.1480">
    <property type="match status" value="1"/>
</dbReference>
<dbReference type="PIRSF" id="PIRSF001174">
    <property type="entry name" value="Lon_proteas"/>
    <property type="match status" value="1"/>
</dbReference>
<evidence type="ECO:0000256" key="11">
    <source>
        <dbReference type="ARBA" id="ARBA00066743"/>
    </source>
</evidence>
<evidence type="ECO:0000256" key="17">
    <source>
        <dbReference type="PIRSR" id="PIRSR001174-2"/>
    </source>
</evidence>
<evidence type="ECO:0000256" key="18">
    <source>
        <dbReference type="PROSITE-ProRule" id="PRU01122"/>
    </source>
</evidence>
<dbReference type="PROSITE" id="PS51787">
    <property type="entry name" value="LON_N"/>
    <property type="match status" value="1"/>
</dbReference>
<dbReference type="PRINTS" id="PR00830">
    <property type="entry name" value="ENDOLAPTASE"/>
</dbReference>
<evidence type="ECO:0000259" key="21">
    <source>
        <dbReference type="PROSITE" id="PS51787"/>
    </source>
</evidence>
<accession>A0A7M2RH89</accession>
<dbReference type="Pfam" id="PF05362">
    <property type="entry name" value="Lon_C"/>
    <property type="match status" value="1"/>
</dbReference>
<dbReference type="InterPro" id="IPR003593">
    <property type="entry name" value="AAA+_ATPase"/>
</dbReference>
<dbReference type="InterPro" id="IPR027065">
    <property type="entry name" value="Lon_Prtase"/>
</dbReference>
<keyword evidence="23" id="KW-1185">Reference proteome</keyword>
<evidence type="ECO:0000313" key="23">
    <source>
        <dbReference type="Proteomes" id="UP000593601"/>
    </source>
</evidence>
<evidence type="ECO:0000256" key="14">
    <source>
        <dbReference type="HAMAP-Rule" id="MF_01973"/>
    </source>
</evidence>
<dbReference type="GO" id="GO:0004252">
    <property type="term" value="F:serine-type endopeptidase activity"/>
    <property type="evidence" value="ECO:0007669"/>
    <property type="project" value="UniProtKB-UniRule"/>
</dbReference>
<dbReference type="Gene3D" id="3.40.50.300">
    <property type="entry name" value="P-loop containing nucleotide triphosphate hydrolases"/>
    <property type="match status" value="1"/>
</dbReference>
<dbReference type="GO" id="GO:0005524">
    <property type="term" value="F:ATP binding"/>
    <property type="evidence" value="ECO:0007669"/>
    <property type="project" value="UniProtKB-UniRule"/>
</dbReference>
<evidence type="ECO:0000256" key="5">
    <source>
        <dbReference type="ARBA" id="ARBA00022801"/>
    </source>
</evidence>
<dbReference type="InterPro" id="IPR046336">
    <property type="entry name" value="Lon_prtase_N_sf"/>
</dbReference>
<dbReference type="PROSITE" id="PS01046">
    <property type="entry name" value="LON_SER"/>
    <property type="match status" value="1"/>
</dbReference>
<dbReference type="KEGG" id="bliq:INP51_01635"/>
<evidence type="ECO:0000256" key="12">
    <source>
        <dbReference type="ARBA" id="ARBA00071934"/>
    </source>
</evidence>
<dbReference type="Gene3D" id="2.30.130.40">
    <property type="entry name" value="LON domain-like"/>
    <property type="match status" value="1"/>
</dbReference>
<evidence type="ECO:0000256" key="8">
    <source>
        <dbReference type="ARBA" id="ARBA00023016"/>
    </source>
</evidence>
<dbReference type="InterPro" id="IPR027417">
    <property type="entry name" value="P-loop_NTPase"/>
</dbReference>
<dbReference type="RefSeq" id="WP_193736026.1">
    <property type="nucleotide sequence ID" value="NZ_CP063304.1"/>
</dbReference>
<feature type="active site" evidence="14 16">
    <location>
        <position position="676"/>
    </location>
</feature>
<dbReference type="NCBIfam" id="TIGR00763">
    <property type="entry name" value="lon"/>
    <property type="match status" value="1"/>
</dbReference>
<evidence type="ECO:0000259" key="20">
    <source>
        <dbReference type="PROSITE" id="PS51786"/>
    </source>
</evidence>
<dbReference type="EC" id="3.4.21.53" evidence="11 14"/>
<dbReference type="GO" id="GO:0043565">
    <property type="term" value="F:sequence-specific DNA binding"/>
    <property type="evidence" value="ECO:0007669"/>
    <property type="project" value="UniProtKB-UniRule"/>
</dbReference>
<evidence type="ECO:0000256" key="10">
    <source>
        <dbReference type="ARBA" id="ARBA00053875"/>
    </source>
</evidence>
<name>A0A7M2RH89_9FIRM</name>
<evidence type="ECO:0000256" key="6">
    <source>
        <dbReference type="ARBA" id="ARBA00022825"/>
    </source>
</evidence>
<dbReference type="Gene3D" id="3.30.230.10">
    <property type="match status" value="1"/>
</dbReference>
<dbReference type="FunFam" id="3.40.50.300:FF:000021">
    <property type="entry name" value="Lon protease homolog"/>
    <property type="match status" value="1"/>
</dbReference>
<dbReference type="HAMAP" id="MF_01973">
    <property type="entry name" value="lon_bact"/>
    <property type="match status" value="1"/>
</dbReference>
<proteinExistence type="evidence at transcript level"/>
<dbReference type="InterPro" id="IPR003959">
    <property type="entry name" value="ATPase_AAA_core"/>
</dbReference>
<dbReference type="SMART" id="SM00382">
    <property type="entry name" value="AAA"/>
    <property type="match status" value="1"/>
</dbReference>
<evidence type="ECO:0000256" key="13">
    <source>
        <dbReference type="ARBA" id="ARBA00082722"/>
    </source>
</evidence>
<dbReference type="Pfam" id="PF00004">
    <property type="entry name" value="AAA"/>
    <property type="match status" value="1"/>
</dbReference>
<dbReference type="CDD" id="cd19500">
    <property type="entry name" value="RecA-like_Lon"/>
    <property type="match status" value="1"/>
</dbReference>
<evidence type="ECO:0000256" key="3">
    <source>
        <dbReference type="ARBA" id="ARBA00022670"/>
    </source>
</evidence>